<evidence type="ECO:0000313" key="1">
    <source>
        <dbReference type="EMBL" id="KIJ28019.1"/>
    </source>
</evidence>
<proteinExistence type="predicted"/>
<dbReference type="AlphaFoldDB" id="A0A0C9U1T1"/>
<dbReference type="EMBL" id="KN837318">
    <property type="protein sequence ID" value="KIJ28019.1"/>
    <property type="molecule type" value="Genomic_DNA"/>
</dbReference>
<protein>
    <submittedName>
        <fullName evidence="1">Uncharacterized protein</fullName>
    </submittedName>
</protein>
<sequence length="67" mass="7633">MATYHSKLKLPNWTSLLRTTASFSLHASPRRRLYLAPGSPNILSLAKRYEPLYASSTHLPGCCWTWL</sequence>
<organism evidence="1 2">
    <name type="scientific">Sphaerobolus stellatus (strain SS14)</name>
    <dbReference type="NCBI Taxonomy" id="990650"/>
    <lineage>
        <taxon>Eukaryota</taxon>
        <taxon>Fungi</taxon>
        <taxon>Dikarya</taxon>
        <taxon>Basidiomycota</taxon>
        <taxon>Agaricomycotina</taxon>
        <taxon>Agaricomycetes</taxon>
        <taxon>Phallomycetidae</taxon>
        <taxon>Geastrales</taxon>
        <taxon>Sphaerobolaceae</taxon>
        <taxon>Sphaerobolus</taxon>
    </lineage>
</organism>
<keyword evidence="2" id="KW-1185">Reference proteome</keyword>
<feature type="non-terminal residue" evidence="1">
    <location>
        <position position="1"/>
    </location>
</feature>
<dbReference type="HOGENOM" id="CLU_2819716_0_0_1"/>
<accession>A0A0C9U1T1</accession>
<evidence type="ECO:0000313" key="2">
    <source>
        <dbReference type="Proteomes" id="UP000054279"/>
    </source>
</evidence>
<gene>
    <name evidence="1" type="ORF">M422DRAFT_37487</name>
</gene>
<reference evidence="1 2" key="1">
    <citation type="submission" date="2014-06" db="EMBL/GenBank/DDBJ databases">
        <title>Evolutionary Origins and Diversification of the Mycorrhizal Mutualists.</title>
        <authorList>
            <consortium name="DOE Joint Genome Institute"/>
            <consortium name="Mycorrhizal Genomics Consortium"/>
            <person name="Kohler A."/>
            <person name="Kuo A."/>
            <person name="Nagy L.G."/>
            <person name="Floudas D."/>
            <person name="Copeland A."/>
            <person name="Barry K.W."/>
            <person name="Cichocki N."/>
            <person name="Veneault-Fourrey C."/>
            <person name="LaButti K."/>
            <person name="Lindquist E.A."/>
            <person name="Lipzen A."/>
            <person name="Lundell T."/>
            <person name="Morin E."/>
            <person name="Murat C."/>
            <person name="Riley R."/>
            <person name="Ohm R."/>
            <person name="Sun H."/>
            <person name="Tunlid A."/>
            <person name="Henrissat B."/>
            <person name="Grigoriev I.V."/>
            <person name="Hibbett D.S."/>
            <person name="Martin F."/>
        </authorList>
    </citation>
    <scope>NUCLEOTIDE SEQUENCE [LARGE SCALE GENOMIC DNA]</scope>
    <source>
        <strain evidence="1 2">SS14</strain>
    </source>
</reference>
<name>A0A0C9U1T1_SPHS4</name>
<dbReference type="Proteomes" id="UP000054279">
    <property type="component" value="Unassembled WGS sequence"/>
</dbReference>